<evidence type="ECO:0000256" key="1">
    <source>
        <dbReference type="ARBA" id="ARBA00002286"/>
    </source>
</evidence>
<dbReference type="InterPro" id="IPR001584">
    <property type="entry name" value="Integrase_cat-core"/>
</dbReference>
<evidence type="ECO:0000313" key="3">
    <source>
        <dbReference type="EMBL" id="MCG3417613.1"/>
    </source>
</evidence>
<dbReference type="SUPFAM" id="SSF53098">
    <property type="entry name" value="Ribonuclease H-like"/>
    <property type="match status" value="1"/>
</dbReference>
<dbReference type="InterPro" id="IPR050900">
    <property type="entry name" value="Transposase_IS3/IS150/IS904"/>
</dbReference>
<dbReference type="EMBL" id="JAIFZM010000001">
    <property type="protein sequence ID" value="MCG3417613.1"/>
    <property type="molecule type" value="Genomic_DNA"/>
</dbReference>
<dbReference type="InterPro" id="IPR048020">
    <property type="entry name" value="Transpos_IS3"/>
</dbReference>
<dbReference type="GO" id="GO:0003676">
    <property type="term" value="F:nucleic acid binding"/>
    <property type="evidence" value="ECO:0007669"/>
    <property type="project" value="InterPro"/>
</dbReference>
<dbReference type="InterPro" id="IPR025948">
    <property type="entry name" value="HTH-like_dom"/>
</dbReference>
<reference evidence="3 4" key="1">
    <citation type="journal article" date="2022" name="Evol. Bioinform. Online">
        <title>Draft Genome Sequence of Oceanobacillus jordanicus Strain GSFE11, a Halotolerant Plant Growth-Promoting Bacterial Endophyte Isolated From the Jordan Valley.</title>
        <authorList>
            <person name="Alhindi T."/>
            <person name="Albdaiwi R."/>
        </authorList>
    </citation>
    <scope>NUCLEOTIDE SEQUENCE [LARGE SCALE GENOMIC DNA]</scope>
    <source>
        <strain evidence="3 4">GSFE11</strain>
    </source>
</reference>
<dbReference type="PANTHER" id="PTHR46889">
    <property type="entry name" value="TRANSPOSASE INSF FOR INSERTION SEQUENCE IS3B-RELATED"/>
    <property type="match status" value="1"/>
</dbReference>
<dbReference type="Gene3D" id="3.30.420.10">
    <property type="entry name" value="Ribonuclease H-like superfamily/Ribonuclease H"/>
    <property type="match status" value="1"/>
</dbReference>
<gene>
    <name evidence="3" type="ORF">K3T81_00505</name>
</gene>
<sequence length="321" mass="37883">MGKRKRTSTLRGRVLKKVASFSDRSGKLSRKAQAALSFELKEKFRLKDVLQIVSIPESSYHYYIKQMKKKNPDQELESCIQTIFVENHGNYGYRRIHLELRNRGFKVNHKKVQGIMNKLKLKGDKFRRKSRKYSSYKGTVGTVAKNRIHRRFYTNVCHQKLTTDITEFKCLGGLKLYLNPIMDMFNSEIISYEVSRRPTLELVLKPLEEALEIVKDARYRTTLHSDQGWHYQHKKWVKTLKENKVFQSMSRKGNCIDNSPMENFFGLLKQEMYHGEELCSFEELNKKIEDYINYYNTKRIKQKLAGMSPVQYRIHTSQSAA</sequence>
<protein>
    <submittedName>
        <fullName evidence="3">IS3 family transposase</fullName>
    </submittedName>
</protein>
<dbReference type="InterPro" id="IPR012337">
    <property type="entry name" value="RNaseH-like_sf"/>
</dbReference>
<dbReference type="Pfam" id="PF00665">
    <property type="entry name" value="rve"/>
    <property type="match status" value="1"/>
</dbReference>
<dbReference type="Pfam" id="PF13333">
    <property type="entry name" value="rve_2"/>
    <property type="match status" value="1"/>
</dbReference>
<dbReference type="NCBIfam" id="NF033516">
    <property type="entry name" value="transpos_IS3"/>
    <property type="match status" value="1"/>
</dbReference>
<evidence type="ECO:0000259" key="2">
    <source>
        <dbReference type="PROSITE" id="PS50994"/>
    </source>
</evidence>
<comment type="caution">
    <text evidence="3">The sequence shown here is derived from an EMBL/GenBank/DDBJ whole genome shotgun (WGS) entry which is preliminary data.</text>
</comment>
<accession>A0AAW5B0B3</accession>
<feature type="domain" description="Integrase catalytic" evidence="2">
    <location>
        <begin position="147"/>
        <end position="317"/>
    </location>
</feature>
<proteinExistence type="predicted"/>
<dbReference type="Proteomes" id="UP001199631">
    <property type="component" value="Unassembled WGS sequence"/>
</dbReference>
<keyword evidence="4" id="KW-1185">Reference proteome</keyword>
<dbReference type="GO" id="GO:0015074">
    <property type="term" value="P:DNA integration"/>
    <property type="evidence" value="ECO:0007669"/>
    <property type="project" value="InterPro"/>
</dbReference>
<comment type="function">
    <text evidence="1">Involved in the transposition of the insertion sequence.</text>
</comment>
<dbReference type="PANTHER" id="PTHR46889:SF4">
    <property type="entry name" value="TRANSPOSASE INSO FOR INSERTION SEQUENCE ELEMENT IS911B-RELATED"/>
    <property type="match status" value="1"/>
</dbReference>
<organism evidence="3 4">
    <name type="scientific">Oceanobacillus jordanicus</name>
    <dbReference type="NCBI Taxonomy" id="2867266"/>
    <lineage>
        <taxon>Bacteria</taxon>
        <taxon>Bacillati</taxon>
        <taxon>Bacillota</taxon>
        <taxon>Bacilli</taxon>
        <taxon>Bacillales</taxon>
        <taxon>Bacillaceae</taxon>
        <taxon>Oceanobacillus</taxon>
    </lineage>
</organism>
<dbReference type="Pfam" id="PF13276">
    <property type="entry name" value="HTH_21"/>
    <property type="match status" value="1"/>
</dbReference>
<dbReference type="PROSITE" id="PS50994">
    <property type="entry name" value="INTEGRASE"/>
    <property type="match status" value="1"/>
</dbReference>
<dbReference type="InterPro" id="IPR036397">
    <property type="entry name" value="RNaseH_sf"/>
</dbReference>
<evidence type="ECO:0000313" key="4">
    <source>
        <dbReference type="Proteomes" id="UP001199631"/>
    </source>
</evidence>
<dbReference type="AlphaFoldDB" id="A0AAW5B0B3"/>
<name>A0AAW5B0B3_9BACI</name>